<evidence type="ECO:0000256" key="5">
    <source>
        <dbReference type="ARBA" id="ARBA00022553"/>
    </source>
</evidence>
<keyword evidence="9" id="KW-0418">Kinase</keyword>
<protein>
    <recommendedName>
        <fullName evidence="3">histidine kinase</fullName>
        <ecNumber evidence="3">2.7.13.3</ecNumber>
    </recommendedName>
</protein>
<feature type="transmembrane region" description="Helical" evidence="14">
    <location>
        <begin position="7"/>
        <end position="26"/>
    </location>
</feature>
<evidence type="ECO:0000259" key="15">
    <source>
        <dbReference type="PROSITE" id="PS50109"/>
    </source>
</evidence>
<name>A0A223D4Y7_9BACL</name>
<feature type="transmembrane region" description="Helical" evidence="14">
    <location>
        <begin position="104"/>
        <end position="122"/>
    </location>
</feature>
<dbReference type="PRINTS" id="PR00344">
    <property type="entry name" value="BCTRLSENSOR"/>
</dbReference>
<proteinExistence type="predicted"/>
<comment type="catalytic activity">
    <reaction evidence="1">
        <text>ATP + protein L-histidine = ADP + protein N-phospho-L-histidine.</text>
        <dbReference type="EC" id="2.7.13.3"/>
    </reaction>
</comment>
<dbReference type="InterPro" id="IPR005467">
    <property type="entry name" value="His_kinase_dom"/>
</dbReference>
<keyword evidence="12" id="KW-0902">Two-component regulatory system</keyword>
<evidence type="ECO:0000256" key="1">
    <source>
        <dbReference type="ARBA" id="ARBA00000085"/>
    </source>
</evidence>
<organism evidence="16 17">
    <name type="scientific">Tumebacillus algifaecis</name>
    <dbReference type="NCBI Taxonomy" id="1214604"/>
    <lineage>
        <taxon>Bacteria</taxon>
        <taxon>Bacillati</taxon>
        <taxon>Bacillota</taxon>
        <taxon>Bacilli</taxon>
        <taxon>Bacillales</taxon>
        <taxon>Alicyclobacillaceae</taxon>
        <taxon>Tumebacillus</taxon>
    </lineage>
</organism>
<evidence type="ECO:0000256" key="7">
    <source>
        <dbReference type="ARBA" id="ARBA00022692"/>
    </source>
</evidence>
<keyword evidence="5" id="KW-0597">Phosphoprotein</keyword>
<dbReference type="Pfam" id="PF02518">
    <property type="entry name" value="HATPase_c"/>
    <property type="match status" value="1"/>
</dbReference>
<dbReference type="PROSITE" id="PS50109">
    <property type="entry name" value="HIS_KIN"/>
    <property type="match status" value="1"/>
</dbReference>
<keyword evidence="13 14" id="KW-0472">Membrane</keyword>
<dbReference type="GO" id="GO:0005886">
    <property type="term" value="C:plasma membrane"/>
    <property type="evidence" value="ECO:0007669"/>
    <property type="project" value="UniProtKB-SubCell"/>
</dbReference>
<dbReference type="InterPro" id="IPR003594">
    <property type="entry name" value="HATPase_dom"/>
</dbReference>
<dbReference type="AlphaFoldDB" id="A0A223D4Y7"/>
<evidence type="ECO:0000256" key="6">
    <source>
        <dbReference type="ARBA" id="ARBA00022679"/>
    </source>
</evidence>
<evidence type="ECO:0000256" key="4">
    <source>
        <dbReference type="ARBA" id="ARBA00022475"/>
    </source>
</evidence>
<dbReference type="SUPFAM" id="SSF47384">
    <property type="entry name" value="Homodimeric domain of signal transducing histidine kinase"/>
    <property type="match status" value="1"/>
</dbReference>
<dbReference type="GO" id="GO:0005524">
    <property type="term" value="F:ATP binding"/>
    <property type="evidence" value="ECO:0007669"/>
    <property type="project" value="UniProtKB-KW"/>
</dbReference>
<evidence type="ECO:0000313" key="17">
    <source>
        <dbReference type="Proteomes" id="UP000214688"/>
    </source>
</evidence>
<dbReference type="Pfam" id="PF00512">
    <property type="entry name" value="HisKA"/>
    <property type="match status" value="1"/>
</dbReference>
<dbReference type="InterPro" id="IPR004358">
    <property type="entry name" value="Sig_transdc_His_kin-like_C"/>
</dbReference>
<reference evidence="16 17" key="1">
    <citation type="journal article" date="2015" name="Int. J. Syst. Evol. Microbiol.">
        <title>Tumebacillus algifaecis sp. nov., isolated from decomposing algal scum.</title>
        <authorList>
            <person name="Wu Y.F."/>
            <person name="Zhang B."/>
            <person name="Xing P."/>
            <person name="Wu Q.L."/>
            <person name="Liu S.J."/>
        </authorList>
    </citation>
    <scope>NUCLEOTIDE SEQUENCE [LARGE SCALE GENOMIC DNA]</scope>
    <source>
        <strain evidence="16 17">THMBR28</strain>
    </source>
</reference>
<feature type="domain" description="Histidine kinase" evidence="15">
    <location>
        <begin position="215"/>
        <end position="421"/>
    </location>
</feature>
<keyword evidence="10" id="KW-0067">ATP-binding</keyword>
<dbReference type="Gene3D" id="1.10.287.130">
    <property type="match status" value="1"/>
</dbReference>
<keyword evidence="8" id="KW-0547">Nucleotide-binding</keyword>
<evidence type="ECO:0000256" key="8">
    <source>
        <dbReference type="ARBA" id="ARBA00022741"/>
    </source>
</evidence>
<dbReference type="Pfam" id="PF07694">
    <property type="entry name" value="5TM-5TMR_LYT"/>
    <property type="match status" value="1"/>
</dbReference>
<dbReference type="PANTHER" id="PTHR43065">
    <property type="entry name" value="SENSOR HISTIDINE KINASE"/>
    <property type="match status" value="1"/>
</dbReference>
<dbReference type="OrthoDB" id="9815750at2"/>
<dbReference type="GO" id="GO:0071555">
    <property type="term" value="P:cell wall organization"/>
    <property type="evidence" value="ECO:0007669"/>
    <property type="project" value="InterPro"/>
</dbReference>
<dbReference type="InterPro" id="IPR036890">
    <property type="entry name" value="HATPase_C_sf"/>
</dbReference>
<dbReference type="Proteomes" id="UP000214688">
    <property type="component" value="Chromosome"/>
</dbReference>
<feature type="transmembrane region" description="Helical" evidence="14">
    <location>
        <begin position="73"/>
        <end position="98"/>
    </location>
</feature>
<feature type="transmembrane region" description="Helical" evidence="14">
    <location>
        <begin position="41"/>
        <end position="61"/>
    </location>
</feature>
<dbReference type="SMART" id="SM00387">
    <property type="entry name" value="HATPase_c"/>
    <property type="match status" value="1"/>
</dbReference>
<accession>A0A223D4Y7</accession>
<feature type="transmembrane region" description="Helical" evidence="14">
    <location>
        <begin position="164"/>
        <end position="187"/>
    </location>
</feature>
<sequence>MNEVKDLMLNMLIIILPIFIYQTIWIDKISSPMVTARDRTAISIVATVAALCCMTLPVTPLPGFVFDLRLVPLLIGILYGGFRSSLFLIAAVYLYSWYLGGPGFPIMALTYPFVILAAYLISSRFKRWGRRQKLLSASLLTFFASLLVKTAVVVTAYLPQPDTPQLPIIAAFVILHVLSICISIFLIENMREKAALRFEIQQAEKLRIMGQLAASIAHEVRNPLTVVRGFLQLLQSDQIPAEKRHMFLKLGIDELDRSETIISNYLAFAKPQSSRLETIDVAERVEHAAAIISSYATLQNVEIKHQIAQGLYIAGDPEQLSQVLMNLVKNGIEAMPNGGTLHMNAYKRGQNVKIDIIDNGVGMSEAELERVGTPYFSTKQNGTGLGLMVTYQIIHSMQGTVQVKSVPGKGTQFMLTFPQNEKNALPD</sequence>
<evidence type="ECO:0000256" key="11">
    <source>
        <dbReference type="ARBA" id="ARBA00022989"/>
    </source>
</evidence>
<dbReference type="Gene3D" id="3.30.565.10">
    <property type="entry name" value="Histidine kinase-like ATPase, C-terminal domain"/>
    <property type="match status" value="1"/>
</dbReference>
<evidence type="ECO:0000256" key="12">
    <source>
        <dbReference type="ARBA" id="ARBA00023012"/>
    </source>
</evidence>
<dbReference type="RefSeq" id="WP_094237647.1">
    <property type="nucleotide sequence ID" value="NZ_CP022657.1"/>
</dbReference>
<evidence type="ECO:0000256" key="2">
    <source>
        <dbReference type="ARBA" id="ARBA00004651"/>
    </source>
</evidence>
<dbReference type="KEGG" id="tab:CIG75_16595"/>
<evidence type="ECO:0000256" key="13">
    <source>
        <dbReference type="ARBA" id="ARBA00023136"/>
    </source>
</evidence>
<dbReference type="PANTHER" id="PTHR43065:SF46">
    <property type="entry name" value="C4-DICARBOXYLATE TRANSPORT SENSOR PROTEIN DCTB"/>
    <property type="match status" value="1"/>
</dbReference>
<gene>
    <name evidence="16" type="ORF">CIG75_16595</name>
</gene>
<evidence type="ECO:0000313" key="16">
    <source>
        <dbReference type="EMBL" id="ASS76414.1"/>
    </source>
</evidence>
<evidence type="ECO:0000256" key="3">
    <source>
        <dbReference type="ARBA" id="ARBA00012438"/>
    </source>
</evidence>
<dbReference type="InterPro" id="IPR011620">
    <property type="entry name" value="Sig_transdc_His_kinase_LytS_TM"/>
</dbReference>
<comment type="subcellular location">
    <subcellularLocation>
        <location evidence="2">Cell membrane</location>
        <topology evidence="2">Multi-pass membrane protein</topology>
    </subcellularLocation>
</comment>
<keyword evidence="4" id="KW-1003">Cell membrane</keyword>
<feature type="transmembrane region" description="Helical" evidence="14">
    <location>
        <begin position="134"/>
        <end position="158"/>
    </location>
</feature>
<dbReference type="SMART" id="SM00388">
    <property type="entry name" value="HisKA"/>
    <property type="match status" value="1"/>
</dbReference>
<dbReference type="CDD" id="cd00082">
    <property type="entry name" value="HisKA"/>
    <property type="match status" value="1"/>
</dbReference>
<evidence type="ECO:0000256" key="9">
    <source>
        <dbReference type="ARBA" id="ARBA00022777"/>
    </source>
</evidence>
<evidence type="ECO:0000256" key="10">
    <source>
        <dbReference type="ARBA" id="ARBA00022840"/>
    </source>
</evidence>
<dbReference type="InterPro" id="IPR036097">
    <property type="entry name" value="HisK_dim/P_sf"/>
</dbReference>
<keyword evidence="7 14" id="KW-0812">Transmembrane</keyword>
<dbReference type="SUPFAM" id="SSF55874">
    <property type="entry name" value="ATPase domain of HSP90 chaperone/DNA topoisomerase II/histidine kinase"/>
    <property type="match status" value="1"/>
</dbReference>
<dbReference type="GO" id="GO:0000155">
    <property type="term" value="F:phosphorelay sensor kinase activity"/>
    <property type="evidence" value="ECO:0007669"/>
    <property type="project" value="InterPro"/>
</dbReference>
<keyword evidence="6" id="KW-0808">Transferase</keyword>
<keyword evidence="11 14" id="KW-1133">Transmembrane helix</keyword>
<keyword evidence="17" id="KW-1185">Reference proteome</keyword>
<dbReference type="InterPro" id="IPR003661">
    <property type="entry name" value="HisK_dim/P_dom"/>
</dbReference>
<dbReference type="EC" id="2.7.13.3" evidence="3"/>
<dbReference type="EMBL" id="CP022657">
    <property type="protein sequence ID" value="ASS76414.1"/>
    <property type="molecule type" value="Genomic_DNA"/>
</dbReference>
<evidence type="ECO:0000256" key="14">
    <source>
        <dbReference type="SAM" id="Phobius"/>
    </source>
</evidence>